<dbReference type="EMBL" id="MF600313">
    <property type="protein sequence ID" value="AVN58603.1"/>
    <property type="molecule type" value="Genomic_DNA"/>
</dbReference>
<organism evidence="2">
    <name type="scientific">Mycolicibacterium sp. CBMA 213</name>
    <dbReference type="NCBI Taxonomy" id="1968788"/>
    <lineage>
        <taxon>Bacteria</taxon>
        <taxon>Bacillati</taxon>
        <taxon>Actinomycetota</taxon>
        <taxon>Actinomycetes</taxon>
        <taxon>Mycobacteriales</taxon>
        <taxon>Mycobacteriaceae</taxon>
        <taxon>Mycolicibacterium</taxon>
    </lineage>
</organism>
<dbReference type="CDD" id="cd00093">
    <property type="entry name" value="HTH_XRE"/>
    <property type="match status" value="1"/>
</dbReference>
<reference evidence="2" key="1">
    <citation type="journal article" date="2018" name="Front. Microbiol.">
        <title>Beyond the Limits: tRNA Array Units in Mycobacterium Genomes.</title>
        <authorList>
            <person name="Morgado S.M."/>
            <person name="Vicente A.C."/>
        </authorList>
    </citation>
    <scope>NUCLEOTIDE SEQUENCE</scope>
    <source>
        <strain evidence="2">CBMA 213</strain>
        <plasmid evidence="2">pCBMA213_1</plasmid>
    </source>
</reference>
<dbReference type="InterPro" id="IPR010982">
    <property type="entry name" value="Lambda_DNA-bd_dom_sf"/>
</dbReference>
<name>A0A343VRS9_9MYCO</name>
<gene>
    <name evidence="2" type="primary">higA1</name>
    <name evidence="2" type="ORF">B5P44_p00326</name>
</gene>
<dbReference type="SUPFAM" id="SSF47413">
    <property type="entry name" value="lambda repressor-like DNA-binding domains"/>
    <property type="match status" value="1"/>
</dbReference>
<dbReference type="InterPro" id="IPR001387">
    <property type="entry name" value="Cro/C1-type_HTH"/>
</dbReference>
<dbReference type="PROSITE" id="PS50943">
    <property type="entry name" value="HTH_CROC1"/>
    <property type="match status" value="1"/>
</dbReference>
<proteinExistence type="predicted"/>
<dbReference type="AlphaFoldDB" id="A0A343VRS9"/>
<geneLocation type="plasmid" evidence="2">
    <name>pCBMA213_1</name>
</geneLocation>
<keyword evidence="2" id="KW-0614">Plasmid</keyword>
<dbReference type="SMART" id="SM00530">
    <property type="entry name" value="HTH_XRE"/>
    <property type="match status" value="1"/>
</dbReference>
<dbReference type="Pfam" id="PF01381">
    <property type="entry name" value="HTH_3"/>
    <property type="match status" value="1"/>
</dbReference>
<dbReference type="GO" id="GO:0003677">
    <property type="term" value="F:DNA binding"/>
    <property type="evidence" value="ECO:0007669"/>
    <property type="project" value="InterPro"/>
</dbReference>
<protein>
    <submittedName>
        <fullName evidence="2">Antitoxin HigA1</fullName>
    </submittedName>
</protein>
<dbReference type="RefSeq" id="WP_155922030.1">
    <property type="nucleotide sequence ID" value="NZ_MF600313.1"/>
</dbReference>
<dbReference type="Gene3D" id="1.10.260.40">
    <property type="entry name" value="lambda repressor-like DNA-binding domains"/>
    <property type="match status" value="1"/>
</dbReference>
<feature type="domain" description="HTH cro/C1-type" evidence="1">
    <location>
        <begin position="82"/>
        <end position="128"/>
    </location>
</feature>
<sequence>MTNNHDHNVADSASENLPMPTLDVIIGEFTQFYANLPEEAKRSPVDIAIANAHRVRIPTWADGDTPTQATLDTEIRRTVQLLKDTRTTRGMTIADVAGYMGVDKSVVTKFENNTSDPRMSTILRYAHAVRAAIVVYPAPTVATPIVDGIEFYGSSSAT</sequence>
<accession>A0A343VRS9</accession>
<evidence type="ECO:0000313" key="2">
    <source>
        <dbReference type="EMBL" id="AVN58603.1"/>
    </source>
</evidence>
<evidence type="ECO:0000259" key="1">
    <source>
        <dbReference type="PROSITE" id="PS50943"/>
    </source>
</evidence>